<gene>
    <name evidence="1" type="ORF">Amon02_000974500</name>
</gene>
<keyword evidence="2" id="KW-1185">Reference proteome</keyword>
<evidence type="ECO:0000313" key="2">
    <source>
        <dbReference type="Proteomes" id="UP001165064"/>
    </source>
</evidence>
<proteinExistence type="predicted"/>
<comment type="caution">
    <text evidence="1">The sequence shown here is derived from an EMBL/GenBank/DDBJ whole genome shotgun (WGS) entry which is preliminary data.</text>
</comment>
<sequence length="299" mass="33187">MMMMAKTGEESDKLLEQRNELTKETGLNLVSQSLNEVDTLFTATKSAGQSAIVAKDAATLKEIGHQAHLATKNLKLGPSAKELDFDAFVSGFIDRFGVSGDQAYDSEYGSSGNGNVARFNFMAAGLLFNACSRRSASSDFLLGPLEIVRKVRTMKARVKDDSRKNVSKKANEKSASDLMSEDKKDDTVSNTVRCFKALKTVGLGKVNLFKFFIDPKSFGKSVENLFYTSFLINNEKAILGKDEFGVPFIQVANDEVLKELPHYNLTLNESFKSHIIFNLDHDTWKGLIETYEITEAFLK</sequence>
<accession>A0ACB5TTX1</accession>
<evidence type="ECO:0000313" key="1">
    <source>
        <dbReference type="EMBL" id="GME95241.1"/>
    </source>
</evidence>
<name>A0ACB5TTX1_AMBMO</name>
<dbReference type="EMBL" id="BSXS01009321">
    <property type="protein sequence ID" value="GME95241.1"/>
    <property type="molecule type" value="Genomic_DNA"/>
</dbReference>
<dbReference type="Proteomes" id="UP001165064">
    <property type="component" value="Unassembled WGS sequence"/>
</dbReference>
<reference evidence="1" key="1">
    <citation type="submission" date="2023-04" db="EMBL/GenBank/DDBJ databases">
        <title>Ambrosiozyma monospora NBRC 10751.</title>
        <authorList>
            <person name="Ichikawa N."/>
            <person name="Sato H."/>
            <person name="Tonouchi N."/>
        </authorList>
    </citation>
    <scope>NUCLEOTIDE SEQUENCE</scope>
    <source>
        <strain evidence="1">NBRC 10751</strain>
    </source>
</reference>
<organism evidence="1 2">
    <name type="scientific">Ambrosiozyma monospora</name>
    <name type="common">Yeast</name>
    <name type="synonym">Endomycopsis monosporus</name>
    <dbReference type="NCBI Taxonomy" id="43982"/>
    <lineage>
        <taxon>Eukaryota</taxon>
        <taxon>Fungi</taxon>
        <taxon>Dikarya</taxon>
        <taxon>Ascomycota</taxon>
        <taxon>Saccharomycotina</taxon>
        <taxon>Pichiomycetes</taxon>
        <taxon>Pichiales</taxon>
        <taxon>Pichiaceae</taxon>
        <taxon>Ambrosiozyma</taxon>
    </lineage>
</organism>
<protein>
    <submittedName>
        <fullName evidence="1">Unnamed protein product</fullName>
    </submittedName>
</protein>